<dbReference type="Gene3D" id="1.10.10.10">
    <property type="entry name" value="Winged helix-like DNA-binding domain superfamily/Winged helix DNA-binding domain"/>
    <property type="match status" value="1"/>
</dbReference>
<evidence type="ECO:0000313" key="2">
    <source>
        <dbReference type="EMBL" id="HIW84717.1"/>
    </source>
</evidence>
<evidence type="ECO:0000259" key="1">
    <source>
        <dbReference type="PROSITE" id="PS50921"/>
    </source>
</evidence>
<evidence type="ECO:0000313" key="3">
    <source>
        <dbReference type="Proteomes" id="UP000824263"/>
    </source>
</evidence>
<organism evidence="2 3">
    <name type="scientific">Candidatus Dorea gallistercoris</name>
    <dbReference type="NCBI Taxonomy" id="2838542"/>
    <lineage>
        <taxon>Bacteria</taxon>
        <taxon>Bacillati</taxon>
        <taxon>Bacillota</taxon>
        <taxon>Clostridia</taxon>
        <taxon>Lachnospirales</taxon>
        <taxon>Lachnospiraceae</taxon>
        <taxon>Dorea</taxon>
    </lineage>
</organism>
<comment type="caution">
    <text evidence="2">The sequence shown here is derived from an EMBL/GenBank/DDBJ whole genome shotgun (WGS) entry which is preliminary data.</text>
</comment>
<dbReference type="EMBL" id="DXGF01000184">
    <property type="protein sequence ID" value="HIW84717.1"/>
    <property type="molecule type" value="Genomic_DNA"/>
</dbReference>
<dbReference type="InterPro" id="IPR005561">
    <property type="entry name" value="ANTAR"/>
</dbReference>
<dbReference type="Proteomes" id="UP000824263">
    <property type="component" value="Unassembled WGS sequence"/>
</dbReference>
<reference evidence="2" key="1">
    <citation type="journal article" date="2021" name="PeerJ">
        <title>Extensive microbial diversity within the chicken gut microbiome revealed by metagenomics and culture.</title>
        <authorList>
            <person name="Gilroy R."/>
            <person name="Ravi A."/>
            <person name="Getino M."/>
            <person name="Pursley I."/>
            <person name="Horton D.L."/>
            <person name="Alikhan N.F."/>
            <person name="Baker D."/>
            <person name="Gharbi K."/>
            <person name="Hall N."/>
            <person name="Watson M."/>
            <person name="Adriaenssens E.M."/>
            <person name="Foster-Nyarko E."/>
            <person name="Jarju S."/>
            <person name="Secka A."/>
            <person name="Antonio M."/>
            <person name="Oren A."/>
            <person name="Chaudhuri R.R."/>
            <person name="La Ragione R."/>
            <person name="Hildebrand F."/>
            <person name="Pallen M.J."/>
        </authorList>
    </citation>
    <scope>NUCLEOTIDE SEQUENCE</scope>
    <source>
        <strain evidence="2">ChiSxjej1B13-11762</strain>
    </source>
</reference>
<gene>
    <name evidence="2" type="ORF">H9873_10415</name>
</gene>
<accession>A0A9D1UED2</accession>
<protein>
    <submittedName>
        <fullName evidence="2">ANTAR domain-containing protein</fullName>
    </submittedName>
</protein>
<dbReference type="InterPro" id="IPR011006">
    <property type="entry name" value="CheY-like_superfamily"/>
</dbReference>
<dbReference type="SMART" id="SM01012">
    <property type="entry name" value="ANTAR"/>
    <property type="match status" value="1"/>
</dbReference>
<reference evidence="2" key="2">
    <citation type="submission" date="2021-04" db="EMBL/GenBank/DDBJ databases">
        <authorList>
            <person name="Gilroy R."/>
        </authorList>
    </citation>
    <scope>NUCLEOTIDE SEQUENCE</scope>
    <source>
        <strain evidence="2">ChiSxjej1B13-11762</strain>
    </source>
</reference>
<name>A0A9D1UED2_9FIRM</name>
<proteinExistence type="predicted"/>
<dbReference type="GO" id="GO:0003723">
    <property type="term" value="F:RNA binding"/>
    <property type="evidence" value="ECO:0007669"/>
    <property type="project" value="InterPro"/>
</dbReference>
<feature type="domain" description="ANTAR" evidence="1">
    <location>
        <begin position="116"/>
        <end position="177"/>
    </location>
</feature>
<dbReference type="Pfam" id="PF03861">
    <property type="entry name" value="ANTAR"/>
    <property type="match status" value="1"/>
</dbReference>
<sequence length="184" mass="21359">MGSIILAFSKAEEAKKIKEILLRYGYSDVRTVSTASAALQEAGRLSCGIVITKVRLPDMYYTELADCLPRYFEVLLLDTRQNVSSRREAGLVAVTMPLKAVEFIDTVRMMLENLDRQLDRKKEKRPKRTEREENYIKNAKYVLMERNHMTEEEAFRYIQKSSMDSGRNMVETAQMILTLIYNEL</sequence>
<dbReference type="InterPro" id="IPR036388">
    <property type="entry name" value="WH-like_DNA-bd_sf"/>
</dbReference>
<dbReference type="SUPFAM" id="SSF52172">
    <property type="entry name" value="CheY-like"/>
    <property type="match status" value="1"/>
</dbReference>
<dbReference type="AlphaFoldDB" id="A0A9D1UED2"/>
<dbReference type="PROSITE" id="PS50921">
    <property type="entry name" value="ANTAR"/>
    <property type="match status" value="1"/>
</dbReference>